<proteinExistence type="predicted"/>
<feature type="region of interest" description="Disordered" evidence="1">
    <location>
        <begin position="102"/>
        <end position="123"/>
    </location>
</feature>
<sequence length="123" mass="13437">MTAKDFQRIALSLDGVEEGSHMGAVDFRVGGRIFATLASVKQGYGNLMLTPEVQAEFLAERPDLFLPIHGGWGKMGMTYIRLAEADEDSLRGALHSAWKLRMDKNKKSGKSAGRRAGKAAKSR</sequence>
<dbReference type="EMBL" id="OKRB01000130">
    <property type="protein sequence ID" value="SPE29060.1"/>
    <property type="molecule type" value="Genomic_DNA"/>
</dbReference>
<name>A0A2N9M0R7_9BACT</name>
<organism evidence="2 3">
    <name type="scientific">Candidatus Sulfuritelmatomonas gaucii</name>
    <dbReference type="NCBI Taxonomy" id="2043161"/>
    <lineage>
        <taxon>Bacteria</taxon>
        <taxon>Pseudomonadati</taxon>
        <taxon>Acidobacteriota</taxon>
        <taxon>Terriglobia</taxon>
        <taxon>Terriglobales</taxon>
        <taxon>Acidobacteriaceae</taxon>
        <taxon>Candidatus Sulfuritelmatomonas</taxon>
    </lineage>
</organism>
<dbReference type="InterPro" id="IPR058532">
    <property type="entry name" value="YjbR/MT2646/Rv2570-like"/>
</dbReference>
<evidence type="ECO:0000313" key="2">
    <source>
        <dbReference type="EMBL" id="SPE29060.1"/>
    </source>
</evidence>
<evidence type="ECO:0000313" key="3">
    <source>
        <dbReference type="Proteomes" id="UP000239735"/>
    </source>
</evidence>
<protein>
    <recommendedName>
        <fullName evidence="4">TfoX N-terminal domain-containing protein</fullName>
    </recommendedName>
</protein>
<reference evidence="3" key="1">
    <citation type="submission" date="2018-02" db="EMBL/GenBank/DDBJ databases">
        <authorList>
            <person name="Hausmann B."/>
        </authorList>
    </citation>
    <scope>NUCLEOTIDE SEQUENCE [LARGE SCALE GENOMIC DNA]</scope>
    <source>
        <strain evidence="3">Peat soil MAG SbA5</strain>
    </source>
</reference>
<dbReference type="Pfam" id="PF04237">
    <property type="entry name" value="YjbR"/>
    <property type="match status" value="1"/>
</dbReference>
<dbReference type="AlphaFoldDB" id="A0A2N9M0R7"/>
<feature type="compositionally biased region" description="Basic residues" evidence="1">
    <location>
        <begin position="107"/>
        <end position="123"/>
    </location>
</feature>
<dbReference type="InterPro" id="IPR038056">
    <property type="entry name" value="YjbR-like_sf"/>
</dbReference>
<dbReference type="Proteomes" id="UP000239735">
    <property type="component" value="Unassembled WGS sequence"/>
</dbReference>
<gene>
    <name evidence="2" type="ORF">SBA5_70144</name>
</gene>
<evidence type="ECO:0000256" key="1">
    <source>
        <dbReference type="SAM" id="MobiDB-lite"/>
    </source>
</evidence>
<evidence type="ECO:0008006" key="4">
    <source>
        <dbReference type="Google" id="ProtNLM"/>
    </source>
</evidence>
<dbReference type="SUPFAM" id="SSF142906">
    <property type="entry name" value="YjbR-like"/>
    <property type="match status" value="1"/>
</dbReference>
<dbReference type="OrthoDB" id="277063at2"/>
<accession>A0A2N9M0R7</accession>